<dbReference type="EMBL" id="MCOG01000042">
    <property type="protein sequence ID" value="ORY70661.1"/>
    <property type="molecule type" value="Genomic_DNA"/>
</dbReference>
<gene>
    <name evidence="1" type="ORF">LY90DRAFT_700128</name>
</gene>
<dbReference type="Proteomes" id="UP000193920">
    <property type="component" value="Unassembled WGS sequence"/>
</dbReference>
<proteinExistence type="predicted"/>
<evidence type="ECO:0000313" key="2">
    <source>
        <dbReference type="Proteomes" id="UP000193920"/>
    </source>
</evidence>
<keyword evidence="2" id="KW-1185">Reference proteome</keyword>
<protein>
    <submittedName>
        <fullName evidence="1">Uncharacterized protein</fullName>
    </submittedName>
</protein>
<evidence type="ECO:0000313" key="1">
    <source>
        <dbReference type="EMBL" id="ORY70661.1"/>
    </source>
</evidence>
<sequence length="73" mass="8558">MGGRVIQKERSLPFRYIIAYNEDLFKDPNFVINLKHEFAKASKSFVNYKNSEIWIPFAIVENLRKTSQSTGFN</sequence>
<organism evidence="1 2">
    <name type="scientific">Neocallimastix californiae</name>
    <dbReference type="NCBI Taxonomy" id="1754190"/>
    <lineage>
        <taxon>Eukaryota</taxon>
        <taxon>Fungi</taxon>
        <taxon>Fungi incertae sedis</taxon>
        <taxon>Chytridiomycota</taxon>
        <taxon>Chytridiomycota incertae sedis</taxon>
        <taxon>Neocallimastigomycetes</taxon>
        <taxon>Neocallimastigales</taxon>
        <taxon>Neocallimastigaceae</taxon>
        <taxon>Neocallimastix</taxon>
    </lineage>
</organism>
<comment type="caution">
    <text evidence="1">The sequence shown here is derived from an EMBL/GenBank/DDBJ whole genome shotgun (WGS) entry which is preliminary data.</text>
</comment>
<dbReference type="AlphaFoldDB" id="A0A1Y2EGF7"/>
<accession>A0A1Y2EGF7</accession>
<reference evidence="1 2" key="1">
    <citation type="submission" date="2016-08" db="EMBL/GenBank/DDBJ databases">
        <title>A Parts List for Fungal Cellulosomes Revealed by Comparative Genomics.</title>
        <authorList>
            <consortium name="DOE Joint Genome Institute"/>
            <person name="Haitjema C.H."/>
            <person name="Gilmore S.P."/>
            <person name="Henske J.K."/>
            <person name="Solomon K.V."/>
            <person name="De Groot R."/>
            <person name="Kuo A."/>
            <person name="Mondo S.J."/>
            <person name="Salamov A.A."/>
            <person name="Labutti K."/>
            <person name="Zhao Z."/>
            <person name="Chiniquy J."/>
            <person name="Barry K."/>
            <person name="Brewer H.M."/>
            <person name="Purvine S.O."/>
            <person name="Wright A.T."/>
            <person name="Boxma B."/>
            <person name="Van Alen T."/>
            <person name="Hackstein J.H."/>
            <person name="Baker S.E."/>
            <person name="Grigoriev I.V."/>
            <person name="O'Malley M.A."/>
        </authorList>
    </citation>
    <scope>NUCLEOTIDE SEQUENCE [LARGE SCALE GENOMIC DNA]</scope>
    <source>
        <strain evidence="1 2">G1</strain>
    </source>
</reference>
<name>A0A1Y2EGF7_9FUNG</name>